<keyword evidence="9" id="KW-1185">Reference proteome</keyword>
<dbReference type="GO" id="GO:0005634">
    <property type="term" value="C:nucleus"/>
    <property type="evidence" value="ECO:0007669"/>
    <property type="project" value="TreeGrafter"/>
</dbReference>
<keyword evidence="3" id="KW-0479">Metal-binding</keyword>
<keyword evidence="3" id="KW-0863">Zinc-finger</keyword>
<dbReference type="Gene3D" id="1.10.287.1490">
    <property type="match status" value="1"/>
</dbReference>
<feature type="compositionally biased region" description="Polar residues" evidence="5">
    <location>
        <begin position="818"/>
        <end position="827"/>
    </location>
</feature>
<name>A0A1D1VJC4_RAMVA</name>
<evidence type="ECO:0000256" key="2">
    <source>
        <dbReference type="PROSITE-ProRule" id="PRU00176"/>
    </source>
</evidence>
<dbReference type="PANTHER" id="PTHR14398">
    <property type="entry name" value="RNA RECOGNITION RRM/RNP DOMAIN"/>
    <property type="match status" value="1"/>
</dbReference>
<feature type="region of interest" description="Disordered" evidence="5">
    <location>
        <begin position="794"/>
        <end position="838"/>
    </location>
</feature>
<gene>
    <name evidence="8" type="primary">RvY_09724-1</name>
    <name evidence="8" type="synonym">RvY_09724.1</name>
    <name evidence="8" type="ORF">RvY_09724</name>
</gene>
<dbReference type="InterPro" id="IPR035979">
    <property type="entry name" value="RBD_domain_sf"/>
</dbReference>
<feature type="region of interest" description="Disordered" evidence="5">
    <location>
        <begin position="440"/>
        <end position="494"/>
    </location>
</feature>
<dbReference type="InterPro" id="IPR000504">
    <property type="entry name" value="RRM_dom"/>
</dbReference>
<feature type="coiled-coil region" evidence="4">
    <location>
        <begin position="582"/>
        <end position="651"/>
    </location>
</feature>
<feature type="domain" description="C3H1-type" evidence="7">
    <location>
        <begin position="196"/>
        <end position="219"/>
    </location>
</feature>
<dbReference type="Proteomes" id="UP000186922">
    <property type="component" value="Unassembled WGS sequence"/>
</dbReference>
<dbReference type="PROSITE" id="PS50102">
    <property type="entry name" value="RRM"/>
    <property type="match status" value="1"/>
</dbReference>
<dbReference type="InterPro" id="IPR045137">
    <property type="entry name" value="RBM26/27"/>
</dbReference>
<organism evidence="8 9">
    <name type="scientific">Ramazzottius varieornatus</name>
    <name type="common">Water bear</name>
    <name type="synonym">Tardigrade</name>
    <dbReference type="NCBI Taxonomy" id="947166"/>
    <lineage>
        <taxon>Eukaryota</taxon>
        <taxon>Metazoa</taxon>
        <taxon>Ecdysozoa</taxon>
        <taxon>Tardigrada</taxon>
        <taxon>Eutardigrada</taxon>
        <taxon>Parachela</taxon>
        <taxon>Hypsibioidea</taxon>
        <taxon>Ramazzottiidae</taxon>
        <taxon>Ramazzottius</taxon>
    </lineage>
</organism>
<evidence type="ECO:0000313" key="9">
    <source>
        <dbReference type="Proteomes" id="UP000186922"/>
    </source>
</evidence>
<evidence type="ECO:0000256" key="4">
    <source>
        <dbReference type="SAM" id="Coils"/>
    </source>
</evidence>
<dbReference type="SUPFAM" id="SSF54928">
    <property type="entry name" value="RNA-binding domain, RBD"/>
    <property type="match status" value="1"/>
</dbReference>
<evidence type="ECO:0000313" key="8">
    <source>
        <dbReference type="EMBL" id="GAU98598.1"/>
    </source>
</evidence>
<dbReference type="Pfam" id="PF00076">
    <property type="entry name" value="RRM_1"/>
    <property type="match status" value="1"/>
</dbReference>
<dbReference type="Gene3D" id="3.30.70.330">
    <property type="match status" value="1"/>
</dbReference>
<dbReference type="PROSITE" id="PS50103">
    <property type="entry name" value="ZF_C3H1"/>
    <property type="match status" value="1"/>
</dbReference>
<feature type="compositionally biased region" description="Low complexity" evidence="5">
    <location>
        <begin position="663"/>
        <end position="686"/>
    </location>
</feature>
<evidence type="ECO:0008006" key="10">
    <source>
        <dbReference type="Google" id="ProtNLM"/>
    </source>
</evidence>
<evidence type="ECO:0000256" key="3">
    <source>
        <dbReference type="PROSITE-ProRule" id="PRU00723"/>
    </source>
</evidence>
<comment type="caution">
    <text evidence="8">The sequence shown here is derived from an EMBL/GenBank/DDBJ whole genome shotgun (WGS) entry which is preliminary data.</text>
</comment>
<reference evidence="8 9" key="1">
    <citation type="journal article" date="2016" name="Nat. Commun.">
        <title>Extremotolerant tardigrade genome and improved radiotolerance of human cultured cells by tardigrade-unique protein.</title>
        <authorList>
            <person name="Hashimoto T."/>
            <person name="Horikawa D.D."/>
            <person name="Saito Y."/>
            <person name="Kuwahara H."/>
            <person name="Kozuka-Hata H."/>
            <person name="Shin-I T."/>
            <person name="Minakuchi Y."/>
            <person name="Ohishi K."/>
            <person name="Motoyama A."/>
            <person name="Aizu T."/>
            <person name="Enomoto A."/>
            <person name="Kondo K."/>
            <person name="Tanaka S."/>
            <person name="Hara Y."/>
            <person name="Koshikawa S."/>
            <person name="Sagara H."/>
            <person name="Miura T."/>
            <person name="Yokobori S."/>
            <person name="Miyagawa K."/>
            <person name="Suzuki Y."/>
            <person name="Kubo T."/>
            <person name="Oyama M."/>
            <person name="Kohara Y."/>
            <person name="Fujiyama A."/>
            <person name="Arakawa K."/>
            <person name="Katayama T."/>
            <person name="Toyoda A."/>
            <person name="Kunieda T."/>
        </authorList>
    </citation>
    <scope>NUCLEOTIDE SEQUENCE [LARGE SCALE GENOMIC DNA]</scope>
    <source>
        <strain evidence="8 9">YOKOZUNA-1</strain>
    </source>
</reference>
<dbReference type="InterPro" id="IPR000571">
    <property type="entry name" value="Znf_CCCH"/>
</dbReference>
<feature type="zinc finger region" description="C3H1-type" evidence="3">
    <location>
        <begin position="196"/>
        <end position="219"/>
    </location>
</feature>
<feature type="region of interest" description="Disordered" evidence="5">
    <location>
        <begin position="654"/>
        <end position="705"/>
    </location>
</feature>
<dbReference type="SMART" id="SM00360">
    <property type="entry name" value="RRM"/>
    <property type="match status" value="1"/>
</dbReference>
<sequence>MLFNIEDEYALTAWISLHLDPITSKDPKQTARYVVAFVKKSKDDKDVEALRLMYRKRMLDFIDDKDRLYDFCDDLIDALKSGRYMEVREHPSYNTLLEETGPLTPSNKEFFPNVKEEDRRDMRDRDRSRSPKARRNRPRTPDDDETDEAIEDKPPVQIKTSPEQVQPKAVVNSTISVVDDALAKRLGKRPAHGRLSCKDFNEKGFCMRGQFCPYDHGTDPVVWQNAPRPQMEVPVIRYPPPRMPVMPAPPRLPMPGFPPLLPPGIMRPVMGRRIRPDGPPLMPQFMRPPKPGPPPNMQRPNMQRENIVGIPQDEMLFRGGDFGKRENENRMNEIPPKRLAVGDTSGNNCSLEIQNIPPQLNNITALNAHFNKYGPMTNVQVSYNNHPGTALVTFSTPDAAMRAFSSPEPVLNNRFIRISWHNDNKPQAPIQLKRTVTFMPTNPPPAAPVVKKTETTEQLPTKPEETTNPVAPGFTSGFHLRLSPVGAPSSRGRASRYMRGSVVRHERPHAVPDQQQVLSAHHKLIFLSLQVSKAEGEVEKAQAQISSCDEVLAKLNTSIQSYQQTSDKTKARLDSDPNGPKAAEISGLLEKFVNQIKQWQEEVRRKEEERSDLVKGREEAEAMLSAARKRLNDAQKNIAQADASVEEVDQKFSETSLRSRANGRVARTPRGATRGGRVARRSVGATRARRPARGQPFNRSVDRRPKRLRLSGFEKEEKHALIGQVEEIGGVVEASSDPDDASAWITARFNTRFDAEQFLRNVSQGDKKPVTTWIADEEVPQPAGEHDMEANAELENEVHDDDSNSAFADVPTDLMDNSALQDTSDSNLDADLSAATAT</sequence>
<keyword evidence="4" id="KW-0175">Coiled coil</keyword>
<accession>A0A1D1VJC4</accession>
<proteinExistence type="predicted"/>
<feature type="region of interest" description="Disordered" evidence="5">
    <location>
        <begin position="96"/>
        <end position="167"/>
    </location>
</feature>
<dbReference type="GO" id="GO:0008270">
    <property type="term" value="F:zinc ion binding"/>
    <property type="evidence" value="ECO:0007669"/>
    <property type="project" value="UniProtKB-KW"/>
</dbReference>
<evidence type="ECO:0000256" key="1">
    <source>
        <dbReference type="ARBA" id="ARBA00022884"/>
    </source>
</evidence>
<protein>
    <recommendedName>
        <fullName evidence="10">C3H1-type domain-containing protein</fullName>
    </recommendedName>
</protein>
<dbReference type="CDD" id="cd12257">
    <property type="entry name" value="RRM1_RBM26_like"/>
    <property type="match status" value="1"/>
</dbReference>
<dbReference type="AlphaFoldDB" id="A0A1D1VJC4"/>
<feature type="domain" description="RRM" evidence="6">
    <location>
        <begin position="349"/>
        <end position="423"/>
    </location>
</feature>
<dbReference type="EMBL" id="BDGG01000004">
    <property type="protein sequence ID" value="GAU98598.1"/>
    <property type="molecule type" value="Genomic_DNA"/>
</dbReference>
<evidence type="ECO:0000256" key="5">
    <source>
        <dbReference type="SAM" id="MobiDB-lite"/>
    </source>
</evidence>
<dbReference type="InterPro" id="IPR012677">
    <property type="entry name" value="Nucleotide-bd_a/b_plait_sf"/>
</dbReference>
<evidence type="ECO:0000259" key="7">
    <source>
        <dbReference type="PROSITE" id="PS50103"/>
    </source>
</evidence>
<feature type="compositionally biased region" description="Polar residues" evidence="5">
    <location>
        <begin position="96"/>
        <end position="107"/>
    </location>
</feature>
<keyword evidence="1 2" id="KW-0694">RNA-binding</keyword>
<feature type="compositionally biased region" description="Basic and acidic residues" evidence="5">
    <location>
        <begin position="114"/>
        <end position="129"/>
    </location>
</feature>
<keyword evidence="3" id="KW-0862">Zinc</keyword>
<dbReference type="PANTHER" id="PTHR14398:SF0">
    <property type="entry name" value="ZINC FINGER PROTEIN SWM"/>
    <property type="match status" value="1"/>
</dbReference>
<dbReference type="STRING" id="947166.A0A1D1VJC4"/>
<dbReference type="GO" id="GO:0003723">
    <property type="term" value="F:RNA binding"/>
    <property type="evidence" value="ECO:0007669"/>
    <property type="project" value="UniProtKB-UniRule"/>
</dbReference>
<evidence type="ECO:0000259" key="6">
    <source>
        <dbReference type="PROSITE" id="PS50102"/>
    </source>
</evidence>
<dbReference type="OrthoDB" id="443401at2759"/>